<gene>
    <name evidence="3" type="ORF">FOB60_004698</name>
</gene>
<protein>
    <submittedName>
        <fullName evidence="3">Nucleoporin Nup120/160 family protein</fullName>
    </submittedName>
</protein>
<proteinExistence type="predicted"/>
<dbReference type="InterPro" id="IPR059141">
    <property type="entry name" value="Beta-prop_Nup120_160"/>
</dbReference>
<dbReference type="OrthoDB" id="67716at2759"/>
<name>A0A8X7TA85_CANPA</name>
<dbReference type="AlphaFoldDB" id="A0A8X7TA85"/>
<comment type="caution">
    <text evidence="3">The sequence shown here is derived from an EMBL/GenBank/DDBJ whole genome shotgun (WGS) entry which is preliminary data.</text>
</comment>
<dbReference type="Proteomes" id="UP000590412">
    <property type="component" value="Unassembled WGS sequence"/>
</dbReference>
<dbReference type="EMBL" id="JABWAB010000007">
    <property type="protein sequence ID" value="KAF6047162.1"/>
    <property type="molecule type" value="Genomic_DNA"/>
</dbReference>
<evidence type="ECO:0000313" key="3">
    <source>
        <dbReference type="EMBL" id="KAF6047162.1"/>
    </source>
</evidence>
<evidence type="ECO:0000259" key="2">
    <source>
        <dbReference type="Pfam" id="PF23354"/>
    </source>
</evidence>
<evidence type="ECO:0000313" key="4">
    <source>
        <dbReference type="Proteomes" id="UP000590412"/>
    </source>
</evidence>
<organism evidence="3 4">
    <name type="scientific">Candida parapsilosis</name>
    <name type="common">Yeast</name>
    <dbReference type="NCBI Taxonomy" id="5480"/>
    <lineage>
        <taxon>Eukaryota</taxon>
        <taxon>Fungi</taxon>
        <taxon>Dikarya</taxon>
        <taxon>Ascomycota</taxon>
        <taxon>Saccharomycotina</taxon>
        <taxon>Pichiomycetes</taxon>
        <taxon>Debaryomycetaceae</taxon>
        <taxon>Candida/Lodderomyces clade</taxon>
        <taxon>Candida</taxon>
    </lineage>
</organism>
<dbReference type="Pfam" id="PF23354">
    <property type="entry name" value="TPR_NUP160_120_M"/>
    <property type="match status" value="1"/>
</dbReference>
<feature type="domain" description="Nucleoporin Nup120/160 beta-propeller" evidence="1">
    <location>
        <begin position="66"/>
        <end position="519"/>
    </location>
</feature>
<dbReference type="Pfam" id="PF11715">
    <property type="entry name" value="Beta-prop_Nup120_160"/>
    <property type="match status" value="1"/>
</dbReference>
<accession>A0A8X7TA85</accession>
<evidence type="ECO:0000259" key="1">
    <source>
        <dbReference type="Pfam" id="PF11715"/>
    </source>
</evidence>
<reference evidence="3" key="1">
    <citation type="submission" date="2020-03" db="EMBL/GenBank/DDBJ databases">
        <title>FDA dAtabase for Regulatory Grade micrObial Sequences (FDA-ARGOS): Supporting development and validation of Infectious Disease Dx tests.</title>
        <authorList>
            <person name="Campos J."/>
            <person name="Goldberg B."/>
            <person name="Tallon L."/>
            <person name="Sadzewicz L."/>
            <person name="Vavikolanu K."/>
            <person name="Mehta A."/>
            <person name="Aluvathingal J."/>
            <person name="Nadendla S."/>
            <person name="Nandy P."/>
            <person name="Geyer C."/>
            <person name="Yan Y."/>
            <person name="Sichtig H."/>
        </authorList>
    </citation>
    <scope>NUCLEOTIDE SEQUENCE [LARGE SCALE GENOMIC DNA]</scope>
    <source>
        <strain evidence="3">FDAARGOS_652</strain>
    </source>
</reference>
<dbReference type="InterPro" id="IPR056535">
    <property type="entry name" value="TPR_NUP160_M"/>
</dbReference>
<sequence>MNVSYSLSNVVGYSNQLPTLDVKLPLKYAEVPFTTDNHDDEFLSKLAATGQFLKFESTSLIPLVSCSILNDLSTIMLTPIERKANSLGLKLQNIKINLPHTVLSTNCFDVNHDNDNIYINLIDSSYLFISLKIPTEMFVSGKTLSLFDFEEWGHISVPYSFEMRSNPYFVKSIDELNMLVSLKDGGFLHFQKQTALSDVDIYTFNEPVSFLGGLFSAKRGKLDMNGVSANTVLDLVRFDDHLITLTASRHLKMWSLSKHQYISSTPLYENSEEETWLNTVPSKYMQLLNVDGDWYITSHSSTNSATENNQFAFQTWQVHQSSLIKVPKFEFEPKVPNILLSSSDIFYHESTFQNKTWIIQDFETQHTGGQLKIHILWKSNTSSILVTYTIDVDNGAIISIESSSPTEHNEEEEIAVLFDSEYYRRKIFDSGEFNNLIVATSISCLRRHFESQQEHIDGDLRTSAKELIEFHSTADSAKHNWFKLYSLCQDFSKKSQEALALISFNEKLITIQTNGYGLYGSSHYFESLSHKNLQSPEGKLMQLFNKFRITLSPNTYHKLSESIVSRQRQFDDATAVDEFFQMHLAEKLPPLEIQSVLSDLASIPNALQIIESLVADTEYQLIEVVDQVGDLGQFFKLSTFAAFKDIMQQHTILLTDLLILLFVCEVNDEILNLLNQVMRGLQQYDLTELIFETCFESGSGKSPLESRGLANTDYSLFWSAIVNEDTTLKQLIDNLRVSEAYDYFHNDVLTKRDFIVNSVIELINHQQGPYLNKFFVTQLNQNDVNELFLVGIIHLINHDASLFFDTFVQFEKFENLDVANLKLLKQDENLRHFLSCFYTLPTRGEYYHGLSELAMSQVASGKLGDVTRTQLTEVALKFDKLAIANAKDEPSKVESLYLNVFDLALSISDYDSVGQALQHVTSTTQIKTLLTRFIEKLISESKIKLIFPPNDSKVYRAHFKLIDSILLQLANSTPLLPSLKIYQILSSWRLFGCCMTKQQLGDQRGSCEALYSYIQRYKNEITTIDKASKFQVLQMYLLILNELKSFDEVDDQWFFNRLAESESSTSQIVTANRIQIEYLEWMKNLETDLSTIE</sequence>
<feature type="domain" description="NUP160 middle TPR" evidence="2">
    <location>
        <begin position="869"/>
        <end position="1029"/>
    </location>
</feature>